<keyword evidence="3" id="KW-1185">Reference proteome</keyword>
<keyword evidence="1" id="KW-0472">Membrane</keyword>
<keyword evidence="1" id="KW-1133">Transmembrane helix</keyword>
<reference evidence="2 3" key="1">
    <citation type="submission" date="2019-07" db="EMBL/GenBank/DDBJ databases">
        <title>Genomic Encyclopedia of Type Strains, Phase III (KMG-III): the genomes of soil and plant-associated and newly described type strains.</title>
        <authorList>
            <person name="Whitman W."/>
        </authorList>
    </citation>
    <scope>NUCLEOTIDE SEQUENCE [LARGE SCALE GENOMIC DNA]</scope>
    <source>
        <strain evidence="2 3">BL24</strain>
    </source>
</reference>
<feature type="transmembrane region" description="Helical" evidence="1">
    <location>
        <begin position="6"/>
        <end position="26"/>
    </location>
</feature>
<name>A0A5S5C3W2_9BACL</name>
<protein>
    <submittedName>
        <fullName evidence="2">Uncharacterized protein</fullName>
    </submittedName>
</protein>
<dbReference type="EMBL" id="VNHS01000007">
    <property type="protein sequence ID" value="TYP73020.1"/>
    <property type="molecule type" value="Genomic_DNA"/>
</dbReference>
<dbReference type="RefSeq" id="WP_187434291.1">
    <property type="nucleotide sequence ID" value="NZ_VNHS01000007.1"/>
</dbReference>
<comment type="caution">
    <text evidence="2">The sequence shown here is derived from an EMBL/GenBank/DDBJ whole genome shotgun (WGS) entry which is preliminary data.</text>
</comment>
<dbReference type="Proteomes" id="UP000323257">
    <property type="component" value="Unassembled WGS sequence"/>
</dbReference>
<evidence type="ECO:0000256" key="1">
    <source>
        <dbReference type="SAM" id="Phobius"/>
    </source>
</evidence>
<organism evidence="2 3">
    <name type="scientific">Paenibacillus methanolicus</name>
    <dbReference type="NCBI Taxonomy" id="582686"/>
    <lineage>
        <taxon>Bacteria</taxon>
        <taxon>Bacillati</taxon>
        <taxon>Bacillota</taxon>
        <taxon>Bacilli</taxon>
        <taxon>Bacillales</taxon>
        <taxon>Paenibacillaceae</taxon>
        <taxon>Paenibacillus</taxon>
    </lineage>
</organism>
<keyword evidence="1" id="KW-0812">Transmembrane</keyword>
<evidence type="ECO:0000313" key="3">
    <source>
        <dbReference type="Proteomes" id="UP000323257"/>
    </source>
</evidence>
<evidence type="ECO:0000313" key="2">
    <source>
        <dbReference type="EMBL" id="TYP73020.1"/>
    </source>
</evidence>
<proteinExistence type="predicted"/>
<dbReference type="AlphaFoldDB" id="A0A5S5C3W2"/>
<gene>
    <name evidence="2" type="ORF">BCM02_1074</name>
</gene>
<accession>A0A5S5C3W2</accession>
<sequence>MEVMFVIMGFNAALIVVMGILVKGALDMEPMDQTYPTGQTLNGGVK</sequence>